<evidence type="ECO:0000313" key="1">
    <source>
        <dbReference type="EMBL" id="RED48509.1"/>
    </source>
</evidence>
<dbReference type="Proteomes" id="UP000256845">
    <property type="component" value="Unassembled WGS sequence"/>
</dbReference>
<dbReference type="AlphaFoldDB" id="A0A3D9HG97"/>
<dbReference type="Pfam" id="PF07310">
    <property type="entry name" value="PAS_5"/>
    <property type="match status" value="1"/>
</dbReference>
<gene>
    <name evidence="1" type="ORF">DFP90_10712</name>
</gene>
<name>A0A3D9HG97_9PROT</name>
<accession>A0A3D9HG97</accession>
<dbReference type="InterPro" id="IPR009922">
    <property type="entry name" value="DUF1457"/>
</dbReference>
<dbReference type="EMBL" id="QRDW01000007">
    <property type="protein sequence ID" value="RED48509.1"/>
    <property type="molecule type" value="Genomic_DNA"/>
</dbReference>
<dbReference type="RefSeq" id="WP_181905398.1">
    <property type="nucleotide sequence ID" value="NZ_QRDW01000007.1"/>
</dbReference>
<keyword evidence="2" id="KW-1185">Reference proteome</keyword>
<sequence>MGLEPGAGLPDPRHQDLFDYWHAKCAGRIAPPRQAIDPVDLTALLPNLFIFKVYEEPERDYEPTLLGTALVSVLGRDFTGSRFYEMYHGESAKILRRQYDHVVDSHQPFYAQLDAEWMNKDFISYDRLLLPLSEGGETVSRLLGCSFFTRKDR</sequence>
<evidence type="ECO:0000313" key="2">
    <source>
        <dbReference type="Proteomes" id="UP000256845"/>
    </source>
</evidence>
<proteinExistence type="predicted"/>
<reference evidence="1 2" key="1">
    <citation type="submission" date="2018-07" db="EMBL/GenBank/DDBJ databases">
        <title>Genomic Encyclopedia of Type Strains, Phase III (KMG-III): the genomes of soil and plant-associated and newly described type strains.</title>
        <authorList>
            <person name="Whitman W."/>
        </authorList>
    </citation>
    <scope>NUCLEOTIDE SEQUENCE [LARGE SCALE GENOMIC DNA]</scope>
    <source>
        <strain evidence="1 2">CECT 8488</strain>
    </source>
</reference>
<protein>
    <submittedName>
        <fullName evidence="1">PAS domain-containing protein</fullName>
    </submittedName>
</protein>
<comment type="caution">
    <text evidence="1">The sequence shown here is derived from an EMBL/GenBank/DDBJ whole genome shotgun (WGS) entry which is preliminary data.</text>
</comment>
<organism evidence="1 2">
    <name type="scientific">Aestuariispira insulae</name>
    <dbReference type="NCBI Taxonomy" id="1461337"/>
    <lineage>
        <taxon>Bacteria</taxon>
        <taxon>Pseudomonadati</taxon>
        <taxon>Pseudomonadota</taxon>
        <taxon>Alphaproteobacteria</taxon>
        <taxon>Rhodospirillales</taxon>
        <taxon>Kiloniellaceae</taxon>
        <taxon>Aestuariispira</taxon>
    </lineage>
</organism>